<dbReference type="Gene3D" id="2.40.50.140">
    <property type="entry name" value="Nucleic acid-binding proteins"/>
    <property type="match status" value="1"/>
</dbReference>
<evidence type="ECO:0000256" key="4">
    <source>
        <dbReference type="ARBA" id="ARBA00022763"/>
    </source>
</evidence>
<keyword evidence="4" id="KW-0227">DNA damage</keyword>
<dbReference type="RefSeq" id="WP_190467490.1">
    <property type="nucleotide sequence ID" value="NZ_JACJSG010000004.1"/>
</dbReference>
<dbReference type="InterPro" id="IPR012310">
    <property type="entry name" value="DNA_ligase_ATP-dep_cent"/>
</dbReference>
<reference evidence="9 10" key="1">
    <citation type="journal article" date="2020" name="ISME J.">
        <title>Comparative genomics reveals insights into cyanobacterial evolution and habitat adaptation.</title>
        <authorList>
            <person name="Chen M.Y."/>
            <person name="Teng W.K."/>
            <person name="Zhao L."/>
            <person name="Hu C.X."/>
            <person name="Zhou Y.K."/>
            <person name="Han B.P."/>
            <person name="Song L.R."/>
            <person name="Shu W.S."/>
        </authorList>
    </citation>
    <scope>NUCLEOTIDE SEQUENCE [LARGE SCALE GENOMIC DNA]</scope>
    <source>
        <strain evidence="9 10">FACHB-119</strain>
    </source>
</reference>
<dbReference type="InterPro" id="IPR029319">
    <property type="entry name" value="DNA_ligase_OB"/>
</dbReference>
<dbReference type="InterPro" id="IPR012340">
    <property type="entry name" value="NA-bd_OB-fold"/>
</dbReference>
<organism evidence="9 10">
    <name type="scientific">Anabaena azotica FACHB-119</name>
    <dbReference type="NCBI Taxonomy" id="947527"/>
    <lineage>
        <taxon>Bacteria</taxon>
        <taxon>Bacillati</taxon>
        <taxon>Cyanobacteriota</taxon>
        <taxon>Cyanophyceae</taxon>
        <taxon>Nostocales</taxon>
        <taxon>Nostocaceae</taxon>
        <taxon>Anabaena</taxon>
        <taxon>Anabaena azotica</taxon>
    </lineage>
</organism>
<dbReference type="InterPro" id="IPR050326">
    <property type="entry name" value="NAD_dep_DNA_ligaseB"/>
</dbReference>
<evidence type="ECO:0000256" key="2">
    <source>
        <dbReference type="ARBA" id="ARBA00022598"/>
    </source>
</evidence>
<feature type="domain" description="DNA ligase OB-like" evidence="8">
    <location>
        <begin position="201"/>
        <end position="274"/>
    </location>
</feature>
<dbReference type="CDD" id="cd07896">
    <property type="entry name" value="Adenylation_kDNA_ligase_like"/>
    <property type="match status" value="1"/>
</dbReference>
<dbReference type="Gene3D" id="3.30.1490.70">
    <property type="match status" value="1"/>
</dbReference>
<accession>A0ABR8D0K6</accession>
<dbReference type="EMBL" id="JACJSG010000004">
    <property type="protein sequence ID" value="MBD2499852.1"/>
    <property type="molecule type" value="Genomic_DNA"/>
</dbReference>
<comment type="catalytic activity">
    <reaction evidence="6">
        <text>ATP + (deoxyribonucleotide)n-3'-hydroxyl + 5'-phospho-(deoxyribonucleotide)m = (deoxyribonucleotide)n+m + AMP + diphosphate.</text>
        <dbReference type="EC" id="6.5.1.1"/>
    </reaction>
</comment>
<sequence length="277" mass="31190">MKCQLANIYSPTKNYGISNWFSTPKLDGIRGLYISGQGLISRTLKTKYVGLKHIENVCAQIAQAGYVIDGELYIPNEKFDVISGIVRDRKYDIAQKQRVQFHVFALWKDNSTWTNTEAMVSKIQEIIPGNQLAVVAVPYTVIESDPVIVQAQNQLNKDFGASLEGTMLRHPDVAYYQGRSQHLLKVKNFEKGEFIITDFHKGTGKYSNNLGKLSIEGVVGEVTVKSKVGTGFTDTERSEIWNNQSKYIGNKIEIIYMGVTNGTQRSLRHPVFSKFLK</sequence>
<dbReference type="Proteomes" id="UP000661112">
    <property type="component" value="Unassembled WGS sequence"/>
</dbReference>
<keyword evidence="5" id="KW-0234">DNA repair</keyword>
<evidence type="ECO:0000256" key="3">
    <source>
        <dbReference type="ARBA" id="ARBA00022705"/>
    </source>
</evidence>
<evidence type="ECO:0000313" key="10">
    <source>
        <dbReference type="Proteomes" id="UP000661112"/>
    </source>
</evidence>
<keyword evidence="10" id="KW-1185">Reference proteome</keyword>
<evidence type="ECO:0000259" key="8">
    <source>
        <dbReference type="Pfam" id="PF14743"/>
    </source>
</evidence>
<dbReference type="Gene3D" id="3.30.470.30">
    <property type="entry name" value="DNA ligase/mRNA capping enzyme"/>
    <property type="match status" value="1"/>
</dbReference>
<dbReference type="Pfam" id="PF14743">
    <property type="entry name" value="DNA_ligase_OB_2"/>
    <property type="match status" value="1"/>
</dbReference>
<keyword evidence="2" id="KW-0436">Ligase</keyword>
<keyword evidence="3" id="KW-0235">DNA replication</keyword>
<dbReference type="Pfam" id="PF01068">
    <property type="entry name" value="DNA_ligase_A_M"/>
    <property type="match status" value="1"/>
</dbReference>
<evidence type="ECO:0000256" key="1">
    <source>
        <dbReference type="ARBA" id="ARBA00001968"/>
    </source>
</evidence>
<comment type="caution">
    <text evidence="9">The sequence shown here is derived from an EMBL/GenBank/DDBJ whole genome shotgun (WGS) entry which is preliminary data.</text>
</comment>
<protein>
    <recommendedName>
        <fullName evidence="11">DNA ligase</fullName>
    </recommendedName>
</protein>
<evidence type="ECO:0000256" key="6">
    <source>
        <dbReference type="ARBA" id="ARBA00034003"/>
    </source>
</evidence>
<dbReference type="PANTHER" id="PTHR47810">
    <property type="entry name" value="DNA LIGASE"/>
    <property type="match status" value="1"/>
</dbReference>
<comment type="cofactor">
    <cofactor evidence="1">
        <name>a divalent metal cation</name>
        <dbReference type="ChEBI" id="CHEBI:60240"/>
    </cofactor>
</comment>
<dbReference type="SUPFAM" id="SSF56091">
    <property type="entry name" value="DNA ligase/mRNA capping enzyme, catalytic domain"/>
    <property type="match status" value="1"/>
</dbReference>
<proteinExistence type="predicted"/>
<evidence type="ECO:0000259" key="7">
    <source>
        <dbReference type="Pfam" id="PF01068"/>
    </source>
</evidence>
<dbReference type="SUPFAM" id="SSF50249">
    <property type="entry name" value="Nucleic acid-binding proteins"/>
    <property type="match status" value="1"/>
</dbReference>
<evidence type="ECO:0000313" key="9">
    <source>
        <dbReference type="EMBL" id="MBD2499852.1"/>
    </source>
</evidence>
<feature type="domain" description="ATP-dependent DNA ligase family profile" evidence="7">
    <location>
        <begin position="13"/>
        <end position="187"/>
    </location>
</feature>
<gene>
    <name evidence="9" type="ORF">H6G83_04330</name>
</gene>
<evidence type="ECO:0000256" key="5">
    <source>
        <dbReference type="ARBA" id="ARBA00023204"/>
    </source>
</evidence>
<dbReference type="PANTHER" id="PTHR47810:SF1">
    <property type="entry name" value="DNA LIGASE B"/>
    <property type="match status" value="1"/>
</dbReference>
<evidence type="ECO:0008006" key="11">
    <source>
        <dbReference type="Google" id="ProtNLM"/>
    </source>
</evidence>
<name>A0ABR8D0K6_9NOST</name>